<comment type="caution">
    <text evidence="17">The sequence shown here is derived from an EMBL/GenBank/DDBJ whole genome shotgun (WGS) entry which is preliminary data.</text>
</comment>
<feature type="region of interest" description="Disordered" evidence="16">
    <location>
        <begin position="203"/>
        <end position="227"/>
    </location>
</feature>
<keyword evidence="10 14" id="KW-0472">Membrane</keyword>
<dbReference type="GO" id="GO:0030497">
    <property type="term" value="P:fatty acid elongation"/>
    <property type="evidence" value="ECO:0007669"/>
    <property type="project" value="TreeGrafter"/>
</dbReference>
<keyword evidence="9 14" id="KW-0443">Lipid metabolism</keyword>
<dbReference type="InParanoid" id="A0A409VFI2"/>
<dbReference type="OrthoDB" id="419631at2759"/>
<evidence type="ECO:0000256" key="7">
    <source>
        <dbReference type="ARBA" id="ARBA00022832"/>
    </source>
</evidence>
<dbReference type="GO" id="GO:0102158">
    <property type="term" value="F:very-long-chain (3R)-3-hydroxyacyl-CoA dehydratase activity"/>
    <property type="evidence" value="ECO:0007669"/>
    <property type="project" value="UniProtKB-EC"/>
</dbReference>
<name>A0A409VFI2_9AGAR</name>
<sequence length="998" mass="113481">MFPKGPRFPAPKPSDVPGPNAYTIPQESALDNYKRGAFLEKTDRFTKDKQPIDATKPPSTTSDNTKQKSQPDMERYRILQKKVEDLEKVHLEGKKTHQVELERLRQELAASQKASAEQAERLEKQKKQNAVLEARIQELKKASTTDQSELKDLRHKLRVFELERDKASSKHSEILELKKTLATLEAKRKEDLKERDRRVADLERQLQTEKRKRESLETSAQDSTRALEDELNAKRTAVADMEKCLEQALEDSRQARAALHDIQDHASDREDALVEQLEQHRRLLNTVAEQYGALASQSVSLSKYNALQRDHHASQLRQLRLERKLANAEGQVVELAHLIRHIKEQNLHLSKHLTIASEEISFLASQDQSALPPPGIEDWSSSLLDDIRSDLHENKMKLLESTQTTDSLVSTYYELKSSDLHFAASAILQQYTDVQALAEQRSSDLTSALASHEAIATRLESIQKEKAEFEEKMKEATATSDDLRASLAVLETQLAEAQDKIDRSESQHAAVLKKERDAVARLTSTVQKTRIAEDALRAEIERLTAELTEAERFQEAYYSLSEEVGALITRNQLAEEEAEKISKFNAEILGHHNPAQRIMYVDRIRRELAEAKHKIAQLTREHENVLAHNEDLQHEIDMYKSVRVPQENKPRTAKTRVGRPPLVNLGNSLNIDTRSSHATSVAFSKPHFEPLLEYREGDMTTDELIDEYAFELTIMATPPPDRVRKPQTTPVLVKAYLVAYNVASTLGWAYILVLTLIHLFNLDGASDTIPSPHGHTASSVLSRFVSSLSLPKALRFTTTSSFESRLPPALQPVYRRSTTAYSRVGPQTAFVQSFAILEVVHVLLGWVRSPLQTTAMQVSSRLFLVWGVVEQFPEVRSNPLFSSMVFAWSLTEVIRYSFYAFNLVGKNPYVLLYLRYTTFYILYPLGASSEAFLIYATLPKSSPIPGWLSWLQGMWKPADYIRATLFGIWWPGLYIMYTYMIVQRRKVLGQGPKTLKTN</sequence>
<evidence type="ECO:0000256" key="11">
    <source>
        <dbReference type="ARBA" id="ARBA00023160"/>
    </source>
</evidence>
<proteinExistence type="inferred from homology"/>
<dbReference type="PANTHER" id="PTHR11035:SF3">
    <property type="entry name" value="VERY-LONG-CHAIN (3R)-3-HYDROXYACYL-COA DEHYDRATASE"/>
    <property type="match status" value="1"/>
</dbReference>
<evidence type="ECO:0000256" key="14">
    <source>
        <dbReference type="RuleBase" id="RU363109"/>
    </source>
</evidence>
<feature type="transmembrane region" description="Helical" evidence="14">
    <location>
        <begin position="919"/>
        <end position="938"/>
    </location>
</feature>
<feature type="coiled-coil region" evidence="15">
    <location>
        <begin position="601"/>
        <end position="635"/>
    </location>
</feature>
<dbReference type="Pfam" id="PF04387">
    <property type="entry name" value="PTPLA"/>
    <property type="match status" value="1"/>
</dbReference>
<feature type="compositionally biased region" description="Pro residues" evidence="16">
    <location>
        <begin position="1"/>
        <end position="16"/>
    </location>
</feature>
<feature type="coiled-coil region" evidence="15">
    <location>
        <begin position="452"/>
        <end position="553"/>
    </location>
</feature>
<evidence type="ECO:0000256" key="12">
    <source>
        <dbReference type="ARBA" id="ARBA00023239"/>
    </source>
</evidence>
<dbReference type="EMBL" id="NHYE01005659">
    <property type="protein sequence ID" value="PPQ65010.1"/>
    <property type="molecule type" value="Genomic_DNA"/>
</dbReference>
<keyword evidence="8 14" id="KW-1133">Transmembrane helix</keyword>
<keyword evidence="6 14" id="KW-0812">Transmembrane</keyword>
<evidence type="ECO:0000256" key="16">
    <source>
        <dbReference type="SAM" id="MobiDB-lite"/>
    </source>
</evidence>
<evidence type="ECO:0000313" key="18">
    <source>
        <dbReference type="Proteomes" id="UP000284706"/>
    </source>
</evidence>
<dbReference type="PANTHER" id="PTHR11035">
    <property type="entry name" value="VERY-LONG-CHAIN (3R)-3-HYDROXYACYL-COA DEHYDRATASE"/>
    <property type="match status" value="1"/>
</dbReference>
<keyword evidence="18" id="KW-1185">Reference proteome</keyword>
<evidence type="ECO:0000256" key="3">
    <source>
        <dbReference type="ARBA" id="ARBA00007811"/>
    </source>
</evidence>
<comment type="subcellular location">
    <subcellularLocation>
        <location evidence="14">Endoplasmic reticulum membrane</location>
        <topology evidence="14">Multi-pass membrane protein</topology>
    </subcellularLocation>
    <subcellularLocation>
        <location evidence="1">Membrane</location>
        <topology evidence="1">Multi-pass membrane protein</topology>
    </subcellularLocation>
</comment>
<feature type="region of interest" description="Disordered" evidence="16">
    <location>
        <begin position="1"/>
        <end position="75"/>
    </location>
</feature>
<comment type="pathway">
    <text evidence="2 14">Lipid metabolism; fatty acid biosynthesis.</text>
</comment>
<evidence type="ECO:0000256" key="8">
    <source>
        <dbReference type="ARBA" id="ARBA00022989"/>
    </source>
</evidence>
<dbReference type="GO" id="GO:0030148">
    <property type="term" value="P:sphingolipid biosynthetic process"/>
    <property type="evidence" value="ECO:0007669"/>
    <property type="project" value="TreeGrafter"/>
</dbReference>
<reference evidence="17 18" key="1">
    <citation type="journal article" date="2018" name="Evol. Lett.">
        <title>Horizontal gene cluster transfer increased hallucinogenic mushroom diversity.</title>
        <authorList>
            <person name="Reynolds H.T."/>
            <person name="Vijayakumar V."/>
            <person name="Gluck-Thaler E."/>
            <person name="Korotkin H.B."/>
            <person name="Matheny P.B."/>
            <person name="Slot J.C."/>
        </authorList>
    </citation>
    <scope>NUCLEOTIDE SEQUENCE [LARGE SCALE GENOMIC DNA]</scope>
    <source>
        <strain evidence="17 18">SRW20</strain>
    </source>
</reference>
<comment type="similarity">
    <text evidence="3 14">Belongs to the very long-chain fatty acids dehydratase HACD family.</text>
</comment>
<evidence type="ECO:0000256" key="9">
    <source>
        <dbReference type="ARBA" id="ARBA00023098"/>
    </source>
</evidence>
<dbReference type="InterPro" id="IPR007482">
    <property type="entry name" value="Tyr_Pase-like_PTPLA"/>
</dbReference>
<keyword evidence="15" id="KW-0175">Coiled coil</keyword>
<evidence type="ECO:0000256" key="5">
    <source>
        <dbReference type="ARBA" id="ARBA00022516"/>
    </source>
</evidence>
<keyword evidence="11 14" id="KW-0275">Fatty acid biosynthesis</keyword>
<feature type="compositionally biased region" description="Basic and acidic residues" evidence="16">
    <location>
        <begin position="203"/>
        <end position="216"/>
    </location>
</feature>
<evidence type="ECO:0000256" key="15">
    <source>
        <dbReference type="SAM" id="Coils"/>
    </source>
</evidence>
<comment type="function">
    <text evidence="14">Catalyzes the third of the four reactions of the long-chain fatty acids elongation cycle. This endoplasmic reticulum-bound enzymatic process, allows the addition of two carbons to the chain of long- and very long-chain fatty acids/VLCFAs per cycle. This enzyme catalyzes the dehydration of the 3-hydroxyacyl-CoA intermediate into trans-2,3-enoyl-CoA, within each cycle of fatty acid elongation. Thereby, it participates to the production of VLCFAs of different chain lengths that are involved in multiple biological processes as precursors of membrane lipids and lipid mediators.</text>
</comment>
<evidence type="ECO:0000256" key="1">
    <source>
        <dbReference type="ARBA" id="ARBA00004141"/>
    </source>
</evidence>
<keyword evidence="14" id="KW-0256">Endoplasmic reticulum</keyword>
<organism evidence="17 18">
    <name type="scientific">Gymnopilus dilepis</name>
    <dbReference type="NCBI Taxonomy" id="231916"/>
    <lineage>
        <taxon>Eukaryota</taxon>
        <taxon>Fungi</taxon>
        <taxon>Dikarya</taxon>
        <taxon>Basidiomycota</taxon>
        <taxon>Agaricomycotina</taxon>
        <taxon>Agaricomycetes</taxon>
        <taxon>Agaricomycetidae</taxon>
        <taxon>Agaricales</taxon>
        <taxon>Agaricineae</taxon>
        <taxon>Hymenogastraceae</taxon>
        <taxon>Gymnopilus</taxon>
    </lineage>
</organism>
<keyword evidence="5 14" id="KW-0444">Lipid biosynthesis</keyword>
<evidence type="ECO:0000256" key="13">
    <source>
        <dbReference type="ARBA" id="ARBA00036671"/>
    </source>
</evidence>
<feature type="compositionally biased region" description="Basic and acidic residues" evidence="16">
    <location>
        <begin position="32"/>
        <end position="51"/>
    </location>
</feature>
<dbReference type="UniPathway" id="UPA00094"/>
<keyword evidence="7 14" id="KW-0276">Fatty acid metabolism</keyword>
<evidence type="ECO:0000256" key="10">
    <source>
        <dbReference type="ARBA" id="ARBA00023136"/>
    </source>
</evidence>
<gene>
    <name evidence="17" type="ORF">CVT26_015719</name>
</gene>
<dbReference type="GO" id="GO:0005789">
    <property type="term" value="C:endoplasmic reticulum membrane"/>
    <property type="evidence" value="ECO:0007669"/>
    <property type="project" value="UniProtKB-SubCell"/>
</dbReference>
<evidence type="ECO:0000256" key="4">
    <source>
        <dbReference type="ARBA" id="ARBA00013122"/>
    </source>
</evidence>
<dbReference type="GO" id="GO:0042761">
    <property type="term" value="P:very long-chain fatty acid biosynthetic process"/>
    <property type="evidence" value="ECO:0007669"/>
    <property type="project" value="TreeGrafter"/>
</dbReference>
<evidence type="ECO:0000256" key="2">
    <source>
        <dbReference type="ARBA" id="ARBA00005194"/>
    </source>
</evidence>
<dbReference type="STRING" id="231916.A0A409VFI2"/>
<comment type="caution">
    <text evidence="14">Lacks conserved residue(s) required for the propagation of feature annotation.</text>
</comment>
<protein>
    <recommendedName>
        <fullName evidence="4 14">Very-long-chain (3R)-3-hydroxyacyl-CoA dehydratase</fullName>
        <ecNumber evidence="4 14">4.2.1.134</ecNumber>
    </recommendedName>
</protein>
<evidence type="ECO:0000256" key="6">
    <source>
        <dbReference type="ARBA" id="ARBA00022692"/>
    </source>
</evidence>
<feature type="transmembrane region" description="Helical" evidence="14">
    <location>
        <begin position="960"/>
        <end position="982"/>
    </location>
</feature>
<comment type="catalytic activity">
    <reaction evidence="13 14">
        <text>a very-long-chain (3R)-3-hydroxyacyl-CoA = a very-long-chain (2E)-enoyl-CoA + H2O</text>
        <dbReference type="Rhea" id="RHEA:45812"/>
        <dbReference type="ChEBI" id="CHEBI:15377"/>
        <dbReference type="ChEBI" id="CHEBI:83728"/>
        <dbReference type="ChEBI" id="CHEBI:85440"/>
        <dbReference type="EC" id="4.2.1.134"/>
    </reaction>
</comment>
<accession>A0A409VFI2</accession>
<feature type="compositionally biased region" description="Basic and acidic residues" evidence="16">
    <location>
        <begin position="65"/>
        <end position="75"/>
    </location>
</feature>
<evidence type="ECO:0000313" key="17">
    <source>
        <dbReference type="EMBL" id="PPQ65010.1"/>
    </source>
</evidence>
<dbReference type="EC" id="4.2.1.134" evidence="4 14"/>
<keyword evidence="12 14" id="KW-0456">Lyase</keyword>
<dbReference type="Proteomes" id="UP000284706">
    <property type="component" value="Unassembled WGS sequence"/>
</dbReference>
<dbReference type="AlphaFoldDB" id="A0A409VFI2"/>